<keyword evidence="3" id="KW-1185">Reference proteome</keyword>
<evidence type="ECO:0000313" key="2">
    <source>
        <dbReference type="EMBL" id="GFH26547.1"/>
    </source>
</evidence>
<feature type="non-terminal residue" evidence="2">
    <location>
        <position position="1"/>
    </location>
</feature>
<feature type="region of interest" description="Disordered" evidence="1">
    <location>
        <begin position="1"/>
        <end position="28"/>
    </location>
</feature>
<accession>A0A699ZUI5</accession>
<comment type="caution">
    <text evidence="2">The sequence shown here is derived from an EMBL/GenBank/DDBJ whole genome shotgun (WGS) entry which is preliminary data.</text>
</comment>
<sequence length="79" mass="8276">MPPRAGGWTGTPTPASTSSALGRASSAPWSCAAGRTWRLCLPLARSTSRAISWSMTSCPRFCLPVPPVPCCLGMRLGQV</sequence>
<proteinExistence type="predicted"/>
<evidence type="ECO:0000256" key="1">
    <source>
        <dbReference type="SAM" id="MobiDB-lite"/>
    </source>
</evidence>
<dbReference type="EMBL" id="BLLF01003162">
    <property type="protein sequence ID" value="GFH26547.1"/>
    <property type="molecule type" value="Genomic_DNA"/>
</dbReference>
<dbReference type="Proteomes" id="UP000485058">
    <property type="component" value="Unassembled WGS sequence"/>
</dbReference>
<gene>
    <name evidence="2" type="ORF">HaLaN_24715</name>
</gene>
<name>A0A699ZUI5_HAELA</name>
<evidence type="ECO:0000313" key="3">
    <source>
        <dbReference type="Proteomes" id="UP000485058"/>
    </source>
</evidence>
<feature type="compositionally biased region" description="Low complexity" evidence="1">
    <location>
        <begin position="1"/>
        <end position="20"/>
    </location>
</feature>
<protein>
    <submittedName>
        <fullName evidence="2">Uncharacterized protein</fullName>
    </submittedName>
</protein>
<dbReference type="AlphaFoldDB" id="A0A699ZUI5"/>
<reference evidence="2 3" key="1">
    <citation type="submission" date="2020-02" db="EMBL/GenBank/DDBJ databases">
        <title>Draft genome sequence of Haematococcus lacustris strain NIES-144.</title>
        <authorList>
            <person name="Morimoto D."/>
            <person name="Nakagawa S."/>
            <person name="Yoshida T."/>
            <person name="Sawayama S."/>
        </authorList>
    </citation>
    <scope>NUCLEOTIDE SEQUENCE [LARGE SCALE GENOMIC DNA]</scope>
    <source>
        <strain evidence="2 3">NIES-144</strain>
    </source>
</reference>
<organism evidence="2 3">
    <name type="scientific">Haematococcus lacustris</name>
    <name type="common">Green alga</name>
    <name type="synonym">Haematococcus pluvialis</name>
    <dbReference type="NCBI Taxonomy" id="44745"/>
    <lineage>
        <taxon>Eukaryota</taxon>
        <taxon>Viridiplantae</taxon>
        <taxon>Chlorophyta</taxon>
        <taxon>core chlorophytes</taxon>
        <taxon>Chlorophyceae</taxon>
        <taxon>CS clade</taxon>
        <taxon>Chlamydomonadales</taxon>
        <taxon>Haematococcaceae</taxon>
        <taxon>Haematococcus</taxon>
    </lineage>
</organism>